<name>A0ABS8JLJ8_9GAMM</name>
<evidence type="ECO:0000313" key="3">
    <source>
        <dbReference type="Proteomes" id="UP001165293"/>
    </source>
</evidence>
<gene>
    <name evidence="2" type="ORF">LK996_15550</name>
</gene>
<dbReference type="EMBL" id="JAJGAK010000005">
    <property type="protein sequence ID" value="MCC8364487.1"/>
    <property type="molecule type" value="Genomic_DNA"/>
</dbReference>
<feature type="signal peptide" evidence="1">
    <location>
        <begin position="1"/>
        <end position="23"/>
    </location>
</feature>
<evidence type="ECO:0008006" key="4">
    <source>
        <dbReference type="Google" id="ProtNLM"/>
    </source>
</evidence>
<keyword evidence="3" id="KW-1185">Reference proteome</keyword>
<organism evidence="2 3">
    <name type="scientific">Noviluteimonas lactosilytica</name>
    <dbReference type="NCBI Taxonomy" id="2888523"/>
    <lineage>
        <taxon>Bacteria</taxon>
        <taxon>Pseudomonadati</taxon>
        <taxon>Pseudomonadota</taxon>
        <taxon>Gammaproteobacteria</taxon>
        <taxon>Lysobacterales</taxon>
        <taxon>Lysobacteraceae</taxon>
        <taxon>Noviluteimonas</taxon>
    </lineage>
</organism>
<comment type="caution">
    <text evidence="2">The sequence shown here is derived from an EMBL/GenBank/DDBJ whole genome shotgun (WGS) entry which is preliminary data.</text>
</comment>
<sequence>MTKVVIGALLGLLAGFASTPANAVRCMDCGTSSEMSCRPVSITTQLANGPVTETNTYCEMMYYDTGSSLYTPSTFFDFWDNSYAGGGGWRFYNSGKVYNNPSNPNRANCTSPQNDRWAHAEWEIRAHQLMGNVYKFKAGDVVTVTYDDGGTEKWVVFSTQSTMMLVDIPVHMSRSCQG</sequence>
<dbReference type="RefSeq" id="WP_230528289.1">
    <property type="nucleotide sequence ID" value="NZ_JAJGAK010000005.1"/>
</dbReference>
<feature type="chain" id="PRO_5045522650" description="Secreted protein" evidence="1">
    <location>
        <begin position="24"/>
        <end position="178"/>
    </location>
</feature>
<protein>
    <recommendedName>
        <fullName evidence="4">Secreted protein</fullName>
    </recommendedName>
</protein>
<evidence type="ECO:0000256" key="1">
    <source>
        <dbReference type="SAM" id="SignalP"/>
    </source>
</evidence>
<accession>A0ABS8JLJ8</accession>
<evidence type="ECO:0000313" key="2">
    <source>
        <dbReference type="EMBL" id="MCC8364487.1"/>
    </source>
</evidence>
<dbReference type="Proteomes" id="UP001165293">
    <property type="component" value="Unassembled WGS sequence"/>
</dbReference>
<proteinExistence type="predicted"/>
<keyword evidence="1" id="KW-0732">Signal</keyword>
<reference evidence="2" key="1">
    <citation type="submission" date="2021-10" db="EMBL/GenBank/DDBJ databases">
        <authorList>
            <person name="Lyu M."/>
            <person name="Wang X."/>
            <person name="Meng X."/>
            <person name="Xu K."/>
        </authorList>
    </citation>
    <scope>NUCLEOTIDE SEQUENCE</scope>
    <source>
        <strain evidence="2">A6</strain>
    </source>
</reference>